<feature type="domain" description="Zn(2)-C6 fungal-type" evidence="10">
    <location>
        <begin position="48"/>
        <end position="78"/>
    </location>
</feature>
<dbReference type="InterPro" id="IPR007219">
    <property type="entry name" value="XnlR_reg_dom"/>
</dbReference>
<reference evidence="11 12" key="1">
    <citation type="journal article" date="2021" name="Nat. Commun.">
        <title>Genetic determinants of endophytism in the Arabidopsis root mycobiome.</title>
        <authorList>
            <person name="Mesny F."/>
            <person name="Miyauchi S."/>
            <person name="Thiergart T."/>
            <person name="Pickel B."/>
            <person name="Atanasova L."/>
            <person name="Karlsson M."/>
            <person name="Huettel B."/>
            <person name="Barry K.W."/>
            <person name="Haridas S."/>
            <person name="Chen C."/>
            <person name="Bauer D."/>
            <person name="Andreopoulos W."/>
            <person name="Pangilinan J."/>
            <person name="LaButti K."/>
            <person name="Riley R."/>
            <person name="Lipzen A."/>
            <person name="Clum A."/>
            <person name="Drula E."/>
            <person name="Henrissat B."/>
            <person name="Kohler A."/>
            <person name="Grigoriev I.V."/>
            <person name="Martin F.M."/>
            <person name="Hacquard S."/>
        </authorList>
    </citation>
    <scope>NUCLEOTIDE SEQUENCE [LARGE SCALE GENOMIC DNA]</scope>
    <source>
        <strain evidence="11 12">MPI-SDFR-AT-0080</strain>
    </source>
</reference>
<dbReference type="CDD" id="cd00067">
    <property type="entry name" value="GAL4"/>
    <property type="match status" value="1"/>
</dbReference>
<name>A0ABQ8FSZ8_9PEZI</name>
<proteinExistence type="predicted"/>
<feature type="compositionally biased region" description="Polar residues" evidence="9">
    <location>
        <begin position="1"/>
        <end position="18"/>
    </location>
</feature>
<feature type="region of interest" description="Disordered" evidence="9">
    <location>
        <begin position="1"/>
        <end position="37"/>
    </location>
</feature>
<keyword evidence="6" id="KW-0804">Transcription</keyword>
<organism evidence="11 12">
    <name type="scientific">Macrophomina phaseolina</name>
    <dbReference type="NCBI Taxonomy" id="35725"/>
    <lineage>
        <taxon>Eukaryota</taxon>
        <taxon>Fungi</taxon>
        <taxon>Dikarya</taxon>
        <taxon>Ascomycota</taxon>
        <taxon>Pezizomycotina</taxon>
        <taxon>Dothideomycetes</taxon>
        <taxon>Dothideomycetes incertae sedis</taxon>
        <taxon>Botryosphaeriales</taxon>
        <taxon>Botryosphaeriaceae</taxon>
        <taxon>Macrophomina</taxon>
    </lineage>
</organism>
<dbReference type="Gene3D" id="4.10.240.10">
    <property type="entry name" value="Zn(2)-C6 fungal-type DNA-binding domain"/>
    <property type="match status" value="1"/>
</dbReference>
<keyword evidence="3" id="KW-0862">Zinc</keyword>
<dbReference type="InterPro" id="IPR051615">
    <property type="entry name" value="Transcr_Regulatory_Elem"/>
</dbReference>
<keyword evidence="2" id="KW-0479">Metal-binding</keyword>
<dbReference type="PANTHER" id="PTHR31313">
    <property type="entry name" value="TY1 ENHANCER ACTIVATOR"/>
    <property type="match status" value="1"/>
</dbReference>
<dbReference type="Pfam" id="PF04082">
    <property type="entry name" value="Fungal_trans"/>
    <property type="match status" value="1"/>
</dbReference>
<feature type="compositionally biased region" description="Polar residues" evidence="9">
    <location>
        <begin position="662"/>
        <end position="684"/>
    </location>
</feature>
<feature type="coiled-coil region" evidence="8">
    <location>
        <begin position="80"/>
        <end position="117"/>
    </location>
</feature>
<keyword evidence="5" id="KW-0238">DNA-binding</keyword>
<dbReference type="InterPro" id="IPR036864">
    <property type="entry name" value="Zn2-C6_fun-type_DNA-bd_sf"/>
</dbReference>
<accession>A0ABQ8FSZ8</accession>
<evidence type="ECO:0000256" key="7">
    <source>
        <dbReference type="ARBA" id="ARBA00023242"/>
    </source>
</evidence>
<dbReference type="SMART" id="SM00066">
    <property type="entry name" value="GAL4"/>
    <property type="match status" value="1"/>
</dbReference>
<evidence type="ECO:0000256" key="6">
    <source>
        <dbReference type="ARBA" id="ARBA00023163"/>
    </source>
</evidence>
<evidence type="ECO:0000313" key="11">
    <source>
        <dbReference type="EMBL" id="KAH7025325.1"/>
    </source>
</evidence>
<sequence length="805" mass="89618">MNKSVFTSQPAYGGSQQPFYLPPHDTPPSPPPPSKPTYVKRGRITKVACLPCRRRKAKCDGMRPACLQCLRRDSRCQYNMTDEQRRLTFLRENVEHLEREKSELKSLLLALQRASEEDVADIMHIIRAGNDLQDIARQTHVGQLFWRSSGEPLLHESRRSGYTNSPQTLRSPPHFEEHQSLIRTIASSQPLELDEIVHRLRAGEEPASILASASAGTLLQTLSRDHDSTPGIEVEFSGREKFSLIEGVHPSGSHDLQQPPNPLGQPVRHWTRITDDQDWIEHLLSLYFSWQHPFFQSFPEQLFRADMASGRTDYCSPLLVNTLCAAGCRFSNNRRAHRDQDDTGAAGLDFFEMAVKLLNEEQGPTLMTIAALSILCHIESSFYHVSSQWQYSGRSSLMALDLHLHLHSNEVPKDHQSAEAILNVKACAHVFWGSFITDQITSFTLGRLPLIPVNAITMFFAPSRTITGSLLLEEYNKYTQWSAKLPAAVTSVEKAPPHVISLHMYYHAAVLLLFRPFLNARFAESNLSPREVCRQAANTVSTLFAHHLQLYGLNGILTFQIHCLLSACTIHMIKLPSISAADHLAAACNSFQDLVRMNDWATGSLNIIRSLVQKWKIILPLEVEVALYRDQGATTATPGESIATTIANTAISLDLDPIRNPDNSYSTALSDSEPTPDSMLSSSCPEKGEAHFAGLTTGSNIPQECQRPAVSYPNDTTAISPAKNSGYINTTLPTQYQQQVIKHPFIPFPNEPAPLLHPIHTSTSHNDDDCKDAGSDACNEESQKVNRGMHGLIFDGNDGLDLFMG</sequence>
<evidence type="ECO:0000256" key="3">
    <source>
        <dbReference type="ARBA" id="ARBA00022833"/>
    </source>
</evidence>
<evidence type="ECO:0000259" key="10">
    <source>
        <dbReference type="PROSITE" id="PS50048"/>
    </source>
</evidence>
<gene>
    <name evidence="11" type="ORF">B0J12DRAFT_686475</name>
</gene>
<evidence type="ECO:0000256" key="9">
    <source>
        <dbReference type="SAM" id="MobiDB-lite"/>
    </source>
</evidence>
<keyword evidence="4" id="KW-0805">Transcription regulation</keyword>
<dbReference type="InterPro" id="IPR001138">
    <property type="entry name" value="Zn2Cys6_DnaBD"/>
</dbReference>
<evidence type="ECO:0000256" key="2">
    <source>
        <dbReference type="ARBA" id="ARBA00022723"/>
    </source>
</evidence>
<dbReference type="PROSITE" id="PS00463">
    <property type="entry name" value="ZN2_CY6_FUNGAL_1"/>
    <property type="match status" value="1"/>
</dbReference>
<comment type="subcellular location">
    <subcellularLocation>
        <location evidence="1">Nucleus</location>
    </subcellularLocation>
</comment>
<dbReference type="Proteomes" id="UP000774617">
    <property type="component" value="Unassembled WGS sequence"/>
</dbReference>
<feature type="compositionally biased region" description="Pro residues" evidence="9">
    <location>
        <begin position="20"/>
        <end position="35"/>
    </location>
</feature>
<keyword evidence="7" id="KW-0539">Nucleus</keyword>
<evidence type="ECO:0000256" key="4">
    <source>
        <dbReference type="ARBA" id="ARBA00023015"/>
    </source>
</evidence>
<evidence type="ECO:0000256" key="1">
    <source>
        <dbReference type="ARBA" id="ARBA00004123"/>
    </source>
</evidence>
<dbReference type="EMBL" id="JAGTJR010000061">
    <property type="protein sequence ID" value="KAH7025325.1"/>
    <property type="molecule type" value="Genomic_DNA"/>
</dbReference>
<evidence type="ECO:0000313" key="12">
    <source>
        <dbReference type="Proteomes" id="UP000774617"/>
    </source>
</evidence>
<dbReference type="CDD" id="cd12148">
    <property type="entry name" value="fungal_TF_MHR"/>
    <property type="match status" value="1"/>
</dbReference>
<dbReference type="SUPFAM" id="SSF57701">
    <property type="entry name" value="Zn2/Cys6 DNA-binding domain"/>
    <property type="match status" value="1"/>
</dbReference>
<keyword evidence="12" id="KW-1185">Reference proteome</keyword>
<feature type="region of interest" description="Disordered" evidence="9">
    <location>
        <begin position="662"/>
        <end position="709"/>
    </location>
</feature>
<protein>
    <submittedName>
        <fullName evidence="11">Fungal-specific transcription factor domain-containing protein</fullName>
    </submittedName>
</protein>
<evidence type="ECO:0000256" key="5">
    <source>
        <dbReference type="ARBA" id="ARBA00023125"/>
    </source>
</evidence>
<dbReference type="PANTHER" id="PTHR31313:SF81">
    <property type="entry name" value="TY1 ENHANCER ACTIVATOR"/>
    <property type="match status" value="1"/>
</dbReference>
<dbReference type="PROSITE" id="PS50048">
    <property type="entry name" value="ZN2_CY6_FUNGAL_2"/>
    <property type="match status" value="1"/>
</dbReference>
<comment type="caution">
    <text evidence="11">The sequence shown here is derived from an EMBL/GenBank/DDBJ whole genome shotgun (WGS) entry which is preliminary data.</text>
</comment>
<keyword evidence="8" id="KW-0175">Coiled coil</keyword>
<dbReference type="Pfam" id="PF00172">
    <property type="entry name" value="Zn_clus"/>
    <property type="match status" value="1"/>
</dbReference>
<evidence type="ECO:0000256" key="8">
    <source>
        <dbReference type="SAM" id="Coils"/>
    </source>
</evidence>